<reference evidence="2 3" key="1">
    <citation type="submission" date="2024-01" db="EMBL/GenBank/DDBJ databases">
        <title>Comparative genomics of Cryptococcus and Kwoniella reveals pathogenesis evolution and contrasting modes of karyotype evolution via chromosome fusion or intercentromeric recombination.</title>
        <authorList>
            <person name="Coelho M.A."/>
            <person name="David-Palma M."/>
            <person name="Shea T."/>
            <person name="Bowers K."/>
            <person name="McGinley-Smith S."/>
            <person name="Mohammad A.W."/>
            <person name="Gnirke A."/>
            <person name="Yurkov A.M."/>
            <person name="Nowrousian M."/>
            <person name="Sun S."/>
            <person name="Cuomo C.A."/>
            <person name="Heitman J."/>
        </authorList>
    </citation>
    <scope>NUCLEOTIDE SEQUENCE [LARGE SCALE GENOMIC DNA]</scope>
    <source>
        <strain evidence="2 3">PYCC6329</strain>
    </source>
</reference>
<gene>
    <name evidence="2" type="ORF">V865_004635</name>
</gene>
<dbReference type="PANTHER" id="PTHR43591:SF110">
    <property type="entry name" value="RHODANESE DOMAIN-CONTAINING PROTEIN"/>
    <property type="match status" value="1"/>
</dbReference>
<dbReference type="AlphaFoldDB" id="A0AAX4KL69"/>
<dbReference type="Gene3D" id="3.40.50.150">
    <property type="entry name" value="Vaccinia Virus protein VP39"/>
    <property type="match status" value="1"/>
</dbReference>
<dbReference type="EMBL" id="CP144089">
    <property type="protein sequence ID" value="WWD06543.1"/>
    <property type="molecule type" value="Genomic_DNA"/>
</dbReference>
<proteinExistence type="predicted"/>
<dbReference type="InterPro" id="IPR025714">
    <property type="entry name" value="Methyltranfer_dom"/>
</dbReference>
<feature type="domain" description="Methyltransferase" evidence="1">
    <location>
        <begin position="58"/>
        <end position="177"/>
    </location>
</feature>
<dbReference type="SUPFAM" id="SSF53335">
    <property type="entry name" value="S-adenosyl-L-methionine-dependent methyltransferases"/>
    <property type="match status" value="1"/>
</dbReference>
<dbReference type="GeneID" id="91103436"/>
<keyword evidence="3" id="KW-1185">Reference proteome</keyword>
<dbReference type="PANTHER" id="PTHR43591">
    <property type="entry name" value="METHYLTRANSFERASE"/>
    <property type="match status" value="1"/>
</dbReference>
<evidence type="ECO:0000259" key="1">
    <source>
        <dbReference type="Pfam" id="PF13847"/>
    </source>
</evidence>
<dbReference type="Proteomes" id="UP001358614">
    <property type="component" value="Chromosome 1"/>
</dbReference>
<protein>
    <recommendedName>
        <fullName evidence="1">Methyltransferase domain-containing protein</fullName>
    </recommendedName>
</protein>
<sequence>MSTKLECVRPTQFGIENSLKEHDGRLYNGVQDDYALPADQEEIQRLNSQHKALTMASCGTGIWSIQVGEVIPQASVTGVDLVSIHPPNYPSNVNFEKFDILQEFPDGWEGSFDLVHARCLIAGIRDFSLLLSRLTKLLKPNGHLIVVEPQARFSTVDNDIKQVCPKTSSISAVVCDAMLKIGIDPIPGMKVSTYLQQNLNLEYDEVETQTLAMPLSPWSDDPRLHQIGQAHLPNSLSLPGAFRRLTVGSGIITEQEYDELTKGCQEEMIKAEGKLVLPVWLIWAKKK</sequence>
<evidence type="ECO:0000313" key="2">
    <source>
        <dbReference type="EMBL" id="WWD06543.1"/>
    </source>
</evidence>
<dbReference type="InterPro" id="IPR029063">
    <property type="entry name" value="SAM-dependent_MTases_sf"/>
</dbReference>
<accession>A0AAX4KL69</accession>
<dbReference type="Pfam" id="PF13847">
    <property type="entry name" value="Methyltransf_31"/>
    <property type="match status" value="1"/>
</dbReference>
<dbReference type="KEGG" id="ker:91103436"/>
<organism evidence="2 3">
    <name type="scientific">Kwoniella europaea PYCC6329</name>
    <dbReference type="NCBI Taxonomy" id="1423913"/>
    <lineage>
        <taxon>Eukaryota</taxon>
        <taxon>Fungi</taxon>
        <taxon>Dikarya</taxon>
        <taxon>Basidiomycota</taxon>
        <taxon>Agaricomycotina</taxon>
        <taxon>Tremellomycetes</taxon>
        <taxon>Tremellales</taxon>
        <taxon>Cryptococcaceae</taxon>
        <taxon>Kwoniella</taxon>
    </lineage>
</organism>
<name>A0AAX4KL69_9TREE</name>
<dbReference type="RefSeq" id="XP_066084510.1">
    <property type="nucleotide sequence ID" value="XM_066228413.1"/>
</dbReference>
<evidence type="ECO:0000313" key="3">
    <source>
        <dbReference type="Proteomes" id="UP001358614"/>
    </source>
</evidence>